<name>Q1INX4_KORVE</name>
<evidence type="ECO:0008006" key="3">
    <source>
        <dbReference type="Google" id="ProtNLM"/>
    </source>
</evidence>
<accession>Q1INX4</accession>
<reference evidence="1 2" key="1">
    <citation type="journal article" date="2009" name="Appl. Environ. Microbiol.">
        <title>Three genomes from the phylum Acidobacteria provide insight into the lifestyles of these microorganisms in soils.</title>
        <authorList>
            <person name="Ward N.L."/>
            <person name="Challacombe J.F."/>
            <person name="Janssen P.H."/>
            <person name="Henrissat B."/>
            <person name="Coutinho P.M."/>
            <person name="Wu M."/>
            <person name="Xie G."/>
            <person name="Haft D.H."/>
            <person name="Sait M."/>
            <person name="Badger J."/>
            <person name="Barabote R.D."/>
            <person name="Bradley B."/>
            <person name="Brettin T.S."/>
            <person name="Brinkac L.M."/>
            <person name="Bruce D."/>
            <person name="Creasy T."/>
            <person name="Daugherty S.C."/>
            <person name="Davidsen T.M."/>
            <person name="DeBoy R.T."/>
            <person name="Detter J.C."/>
            <person name="Dodson R.J."/>
            <person name="Durkin A.S."/>
            <person name="Ganapathy A."/>
            <person name="Gwinn-Giglio M."/>
            <person name="Han C.S."/>
            <person name="Khouri H."/>
            <person name="Kiss H."/>
            <person name="Kothari S.P."/>
            <person name="Madupu R."/>
            <person name="Nelson K.E."/>
            <person name="Nelson W.C."/>
            <person name="Paulsen I."/>
            <person name="Penn K."/>
            <person name="Ren Q."/>
            <person name="Rosovitz M.J."/>
            <person name="Selengut J.D."/>
            <person name="Shrivastava S."/>
            <person name="Sullivan S.A."/>
            <person name="Tapia R."/>
            <person name="Thompson L.S."/>
            <person name="Watkins K.L."/>
            <person name="Yang Q."/>
            <person name="Yu C."/>
            <person name="Zafar N."/>
            <person name="Zhou L."/>
            <person name="Kuske C.R."/>
        </authorList>
    </citation>
    <scope>NUCLEOTIDE SEQUENCE [LARGE SCALE GENOMIC DNA]</scope>
    <source>
        <strain evidence="1 2">Ellin345</strain>
    </source>
</reference>
<dbReference type="RefSeq" id="WP_011523227.1">
    <property type="nucleotide sequence ID" value="NC_008009.1"/>
</dbReference>
<gene>
    <name evidence="1" type="ordered locus">Acid345_2425</name>
</gene>
<dbReference type="HOGENOM" id="CLU_094847_0_0_0"/>
<sequence length="264" mass="29855">MSEQDERTIRHVEEFGCSIVSVERTKYGLGWSYTLGVFDTTGKPEIITVGLLPKTAHSALNHAAKLQRDGVDLTQGRHRGVVGEVECEFRAVDPKWVKQLMGWALWYYQGDEFPVLQAVYPDLENRFPGDEGFDESFEQPLMQPDAPMTKAENDFWASTDSNSSLFDWKFRDDPHTRVFLSESVHQGTQPVTYVSHDAEDGAWQFLGDSMSDGGGPVISCFHHPIDRDPSFAELADLPLGWYAERRGIGEPWTRNKHATEDEAE</sequence>
<dbReference type="KEGG" id="aba:Acid345_2425"/>
<dbReference type="STRING" id="204669.Acid345_2425"/>
<dbReference type="eggNOG" id="COG4859">
    <property type="taxonomic scope" value="Bacteria"/>
</dbReference>
<evidence type="ECO:0000313" key="1">
    <source>
        <dbReference type="EMBL" id="ABF41426.1"/>
    </source>
</evidence>
<dbReference type="AlphaFoldDB" id="Q1INX4"/>
<dbReference type="Pfam" id="PF14081">
    <property type="entry name" value="DUF4262"/>
    <property type="match status" value="1"/>
</dbReference>
<dbReference type="Proteomes" id="UP000002432">
    <property type="component" value="Chromosome"/>
</dbReference>
<dbReference type="EnsemblBacteria" id="ABF41426">
    <property type="protein sequence ID" value="ABF41426"/>
    <property type="gene ID" value="Acid345_2425"/>
</dbReference>
<keyword evidence="2" id="KW-1185">Reference proteome</keyword>
<dbReference type="InterPro" id="IPR025358">
    <property type="entry name" value="DUF4262"/>
</dbReference>
<evidence type="ECO:0000313" key="2">
    <source>
        <dbReference type="Proteomes" id="UP000002432"/>
    </source>
</evidence>
<proteinExistence type="predicted"/>
<protein>
    <recommendedName>
        <fullName evidence="3">DUF4262 domain-containing protein</fullName>
    </recommendedName>
</protein>
<organism evidence="1 2">
    <name type="scientific">Koribacter versatilis (strain Ellin345)</name>
    <dbReference type="NCBI Taxonomy" id="204669"/>
    <lineage>
        <taxon>Bacteria</taxon>
        <taxon>Pseudomonadati</taxon>
        <taxon>Acidobacteriota</taxon>
        <taxon>Terriglobia</taxon>
        <taxon>Terriglobales</taxon>
        <taxon>Candidatus Korobacteraceae</taxon>
        <taxon>Candidatus Korobacter</taxon>
    </lineage>
</organism>
<dbReference type="EMBL" id="CP000360">
    <property type="protein sequence ID" value="ABF41426.1"/>
    <property type="molecule type" value="Genomic_DNA"/>
</dbReference>